<dbReference type="EMBL" id="JAOSLC020000003">
    <property type="protein sequence ID" value="MDD7914006.1"/>
    <property type="molecule type" value="Genomic_DNA"/>
</dbReference>
<dbReference type="Proteomes" id="UP001151478">
    <property type="component" value="Unassembled WGS sequence"/>
</dbReference>
<accession>A0ABT5S7D3</accession>
<organism evidence="1 2">
    <name type="scientific">Polaribacter ponticola</name>
    <dbReference type="NCBI Taxonomy" id="2978475"/>
    <lineage>
        <taxon>Bacteria</taxon>
        <taxon>Pseudomonadati</taxon>
        <taxon>Bacteroidota</taxon>
        <taxon>Flavobacteriia</taxon>
        <taxon>Flavobacteriales</taxon>
        <taxon>Flavobacteriaceae</taxon>
    </lineage>
</organism>
<proteinExistence type="predicted"/>
<evidence type="ECO:0000313" key="2">
    <source>
        <dbReference type="Proteomes" id="UP001151478"/>
    </source>
</evidence>
<gene>
    <name evidence="1" type="ORF">N5A56_006015</name>
</gene>
<protein>
    <submittedName>
        <fullName evidence="1">Uncharacterized protein</fullName>
    </submittedName>
</protein>
<keyword evidence="2" id="KW-1185">Reference proteome</keyword>
<dbReference type="RefSeq" id="WP_274270269.1">
    <property type="nucleotide sequence ID" value="NZ_JAOSLC020000003.1"/>
</dbReference>
<reference evidence="1" key="1">
    <citation type="submission" date="2023-02" db="EMBL/GenBank/DDBJ databases">
        <title>Polaribacter ponticola sp. nov., isolated from seawater.</title>
        <authorList>
            <person name="Baek J.H."/>
            <person name="Kim J.M."/>
            <person name="Choi D.G."/>
            <person name="Jeon C.O."/>
        </authorList>
    </citation>
    <scope>NUCLEOTIDE SEQUENCE</scope>
    <source>
        <strain evidence="1">MSW5</strain>
    </source>
</reference>
<evidence type="ECO:0000313" key="1">
    <source>
        <dbReference type="EMBL" id="MDD7914006.1"/>
    </source>
</evidence>
<sequence length="124" mass="14137">MLLLLTFDSCFNDENEYEIETPVCVSVDKSSDYETKLKIWETQEFEFEILNECNSNYTIIDYTISSEIKNVRIEGLSKNTKIESKKLPFKVVISPISIGNKTIGFNVITDIGQIYVSVGVTVTY</sequence>
<comment type="caution">
    <text evidence="1">The sequence shown here is derived from an EMBL/GenBank/DDBJ whole genome shotgun (WGS) entry which is preliminary data.</text>
</comment>
<name>A0ABT5S7D3_9FLAO</name>